<dbReference type="GO" id="GO:0019843">
    <property type="term" value="F:rRNA binding"/>
    <property type="evidence" value="ECO:0007669"/>
    <property type="project" value="UniProtKB-UniRule"/>
</dbReference>
<evidence type="ECO:0000256" key="6">
    <source>
        <dbReference type="ARBA" id="ARBA00035243"/>
    </source>
</evidence>
<dbReference type="RefSeq" id="WP_009201487.1">
    <property type="nucleotide sequence ID" value="NZ_ACJX03000001.1"/>
</dbReference>
<sequence>MSLGILGVKVGMTQIFDEEGQAVPVTVVEAGPCKVVALRRPEVEMYSAIVLGFGKVKAHRLNKPMLGVYKKAGIEPKRWLREFRLDDVTGYEVGQTIDVTIFEVGEVVDVTGTSKGKGFAGVMKRHGFGGGPASHGASLFHRRAGSSGASSFPSHVFKGKTMPGRMGNERVTVKNLKVVAVDKENNLLLIKGAIPGPRNGLVMVHKKEG</sequence>
<dbReference type="NCBIfam" id="TIGR03625">
    <property type="entry name" value="L3_bact"/>
    <property type="match status" value="1"/>
</dbReference>
<dbReference type="HAMAP" id="MF_01325_B">
    <property type="entry name" value="Ribosomal_uL3_B"/>
    <property type="match status" value="1"/>
</dbReference>
<evidence type="ECO:0000256" key="4">
    <source>
        <dbReference type="ARBA" id="ARBA00022980"/>
    </source>
</evidence>
<dbReference type="eggNOG" id="COG0087">
    <property type="taxonomic scope" value="Bacteria"/>
</dbReference>
<proteinExistence type="inferred from homology"/>
<dbReference type="InterPro" id="IPR019927">
    <property type="entry name" value="Ribosomal_uL3_bac/org-type"/>
</dbReference>
<dbReference type="STRING" id="592015.HMPREF1705_03064"/>
<dbReference type="InterPro" id="IPR009000">
    <property type="entry name" value="Transl_B-barrel_sf"/>
</dbReference>
<dbReference type="FunFam" id="2.40.30.10:FF:000004">
    <property type="entry name" value="50S ribosomal protein L3"/>
    <property type="match status" value="1"/>
</dbReference>
<evidence type="ECO:0000256" key="5">
    <source>
        <dbReference type="ARBA" id="ARBA00023274"/>
    </source>
</evidence>
<dbReference type="FunFam" id="3.30.160.810:FF:000001">
    <property type="entry name" value="50S ribosomal protein L3"/>
    <property type="match status" value="1"/>
</dbReference>
<evidence type="ECO:0000256" key="9">
    <source>
        <dbReference type="RuleBase" id="RU003906"/>
    </source>
</evidence>
<dbReference type="InterPro" id="IPR019926">
    <property type="entry name" value="Ribosomal_uL3_CS"/>
</dbReference>
<dbReference type="InterPro" id="IPR000597">
    <property type="entry name" value="Ribosomal_uL3"/>
</dbReference>
<protein>
    <recommendedName>
        <fullName evidence="6 7">Large ribosomal subunit protein uL3</fullName>
    </recommendedName>
</protein>
<dbReference type="PROSITE" id="PS00474">
    <property type="entry name" value="RIBOSOMAL_L3"/>
    <property type="match status" value="1"/>
</dbReference>
<dbReference type="AlphaFoldDB" id="A0A0T5XBT4"/>
<keyword evidence="11" id="KW-1185">Reference proteome</keyword>
<reference evidence="11" key="1">
    <citation type="submission" date="2012-09" db="EMBL/GenBank/DDBJ databases">
        <authorList>
            <person name="Weinstock G."/>
            <person name="Sodergren E."/>
            <person name="Clifton S."/>
            <person name="Fulton L."/>
            <person name="Fulton B."/>
            <person name="Courtney L."/>
            <person name="Fronick C."/>
            <person name="Harrison M."/>
            <person name="Strong C."/>
            <person name="Farmer C."/>
            <person name="Delehaunty K."/>
            <person name="Markovic C."/>
            <person name="Hall O."/>
            <person name="Minx P."/>
            <person name="Tomlinson C."/>
            <person name="Mitreva M."/>
            <person name="Nelson J."/>
            <person name="Hou S."/>
            <person name="Wollam A."/>
            <person name="Pepin K.H."/>
            <person name="Johnson M."/>
            <person name="Bhonagiri V."/>
            <person name="Nash W.E."/>
            <person name="Suruliraj S."/>
            <person name="Warren W."/>
            <person name="Chinwalla A."/>
            <person name="Mardis E.R."/>
            <person name="Wilson R.K."/>
        </authorList>
    </citation>
    <scope>NUCLEOTIDE SEQUENCE [LARGE SCALE GENOMIC DNA]</scope>
    <source>
        <strain evidence="11">OS1</strain>
    </source>
</reference>
<name>A0A0T5XBT4_9BACT</name>
<organism evidence="10 11">
    <name type="scientific">Acetomicrobium hydrogeniformans ATCC BAA-1850</name>
    <dbReference type="NCBI Taxonomy" id="592015"/>
    <lineage>
        <taxon>Bacteria</taxon>
        <taxon>Thermotogati</taxon>
        <taxon>Synergistota</taxon>
        <taxon>Synergistia</taxon>
        <taxon>Synergistales</taxon>
        <taxon>Acetomicrobiaceae</taxon>
        <taxon>Acetomicrobium</taxon>
    </lineage>
</organism>
<dbReference type="PANTHER" id="PTHR11229">
    <property type="entry name" value="50S RIBOSOMAL PROTEIN L3"/>
    <property type="match status" value="1"/>
</dbReference>
<dbReference type="Proteomes" id="UP000005273">
    <property type="component" value="Unassembled WGS sequence"/>
</dbReference>
<keyword evidence="5 7" id="KW-0687">Ribonucleoprotein</keyword>
<keyword evidence="3 7" id="KW-0694">RNA-binding</keyword>
<gene>
    <name evidence="7" type="primary">rplC</name>
    <name evidence="10" type="ORF">HMPREF1705_03064</name>
</gene>
<dbReference type="Gene3D" id="3.30.160.810">
    <property type="match status" value="1"/>
</dbReference>
<evidence type="ECO:0000256" key="7">
    <source>
        <dbReference type="HAMAP-Rule" id="MF_01325"/>
    </source>
</evidence>
<keyword evidence="2 7" id="KW-0699">rRNA-binding</keyword>
<comment type="subunit">
    <text evidence="7 9">Part of the 50S ribosomal subunit. Forms a cluster with proteins L14 and L19.</text>
</comment>
<keyword evidence="4 7" id="KW-0689">Ribosomal protein</keyword>
<dbReference type="SUPFAM" id="SSF50447">
    <property type="entry name" value="Translation proteins"/>
    <property type="match status" value="1"/>
</dbReference>
<dbReference type="PANTHER" id="PTHR11229:SF16">
    <property type="entry name" value="LARGE RIBOSOMAL SUBUNIT PROTEIN UL3C"/>
    <property type="match status" value="1"/>
</dbReference>
<evidence type="ECO:0000313" key="10">
    <source>
        <dbReference type="EMBL" id="KRT35811.1"/>
    </source>
</evidence>
<dbReference type="EMBL" id="ACJX03000001">
    <property type="protein sequence ID" value="KRT35811.1"/>
    <property type="molecule type" value="Genomic_DNA"/>
</dbReference>
<accession>A0A0T5XBT4</accession>
<comment type="caution">
    <text evidence="10">The sequence shown here is derived from an EMBL/GenBank/DDBJ whole genome shotgun (WGS) entry which is preliminary data.</text>
</comment>
<comment type="function">
    <text evidence="7 9">One of the primary rRNA binding proteins, it binds directly near the 3'-end of the 23S rRNA, where it nucleates assembly of the 50S subunit.</text>
</comment>
<dbReference type="Gene3D" id="2.40.30.10">
    <property type="entry name" value="Translation factors"/>
    <property type="match status" value="1"/>
</dbReference>
<evidence type="ECO:0000256" key="1">
    <source>
        <dbReference type="ARBA" id="ARBA00006540"/>
    </source>
</evidence>
<dbReference type="Pfam" id="PF00297">
    <property type="entry name" value="Ribosomal_L3"/>
    <property type="match status" value="1"/>
</dbReference>
<comment type="similarity">
    <text evidence="1 7 8">Belongs to the universal ribosomal protein uL3 family.</text>
</comment>
<evidence type="ECO:0000256" key="2">
    <source>
        <dbReference type="ARBA" id="ARBA00022730"/>
    </source>
</evidence>
<dbReference type="GO" id="GO:0022625">
    <property type="term" value="C:cytosolic large ribosomal subunit"/>
    <property type="evidence" value="ECO:0007669"/>
    <property type="project" value="TreeGrafter"/>
</dbReference>
<evidence type="ECO:0000313" key="11">
    <source>
        <dbReference type="Proteomes" id="UP000005273"/>
    </source>
</evidence>
<dbReference type="GO" id="GO:0003735">
    <property type="term" value="F:structural constituent of ribosome"/>
    <property type="evidence" value="ECO:0007669"/>
    <property type="project" value="UniProtKB-UniRule"/>
</dbReference>
<evidence type="ECO:0000256" key="3">
    <source>
        <dbReference type="ARBA" id="ARBA00022884"/>
    </source>
</evidence>
<dbReference type="OrthoDB" id="9806135at2"/>
<evidence type="ECO:0000256" key="8">
    <source>
        <dbReference type="RuleBase" id="RU003905"/>
    </source>
</evidence>
<dbReference type="GO" id="GO:0006412">
    <property type="term" value="P:translation"/>
    <property type="evidence" value="ECO:0007669"/>
    <property type="project" value="UniProtKB-UniRule"/>
</dbReference>